<comment type="caution">
    <text evidence="4">The sequence shown here is derived from an EMBL/GenBank/DDBJ whole genome shotgun (WGS) entry which is preliminary data.</text>
</comment>
<keyword evidence="2" id="KW-0472">Membrane</keyword>
<evidence type="ECO:0008006" key="6">
    <source>
        <dbReference type="Google" id="ProtNLM"/>
    </source>
</evidence>
<protein>
    <recommendedName>
        <fullName evidence="6">Htaa domain-containing protein</fullName>
    </recommendedName>
</protein>
<keyword evidence="2" id="KW-1133">Transmembrane helix</keyword>
<feature type="region of interest" description="Disordered" evidence="1">
    <location>
        <begin position="604"/>
        <end position="645"/>
    </location>
</feature>
<proteinExistence type="predicted"/>
<feature type="transmembrane region" description="Helical" evidence="2">
    <location>
        <begin position="684"/>
        <end position="707"/>
    </location>
</feature>
<sequence>MKRHSSLALALAVGLVALITPLVPASADATTAREVSGATLRWGLSNETNNSAFAPGTYNFLSAGKVADPGVGGQTFKDAATWLNGKPAGWKAEAGNVAIEKRTVSGSYAAATWEGLKTSSTGASISPPTSKVFSDHQVVLSGGSGWADPDTGRAKIAWDGDFTVVFYSGMSFFFVSDPELSVARDGTGVLTATLSGFGSSLADPTVWTSVPARKVTLATLPSVDIDADGVTVAPAYEGVRNGAVDQSTTGTGWGSWPTSFIAWLADAGSASYWYSSGGAVDANKPPLPIAFAWVLGDTLAEDPEDPVGPVDPEPTTPTPKPTTPAPTTGGGPGGPGGSDGPASKAFTVSDAQLWWGVNQEMSNSAFAPGTYNLFSAGTVPNPGKGGQKLTQKDWKATSGNVRIEKATSSGGHRLATWSGLSTTPAGEPLGAATNGLLSDHTVVVDGGTGTVDPRKKTATIRWKGTFTALLYSGMSYFTVTDPVLTVSGGTARLDATLGGYATAREDTSVWKALTPTKVRLADAAVKSLSSARGFTVTPRFAGVRYDAPASAVAQNRAVSGWGAFPTSFLRFQEKVGTASYWYTSGASTDRFKAALPITVSYDADKPVKTPKADAPDDASNGTTPSTPQSPTGSSTGPTAAPATAPVAVVPPPAATVLGAAAVPVGTTEGVRPVAQPIGSSPPSWPWWAGGAMAAAALLVTAGSRFLVRRA</sequence>
<feature type="chain" id="PRO_5039079277" description="Htaa domain-containing protein" evidence="3">
    <location>
        <begin position="26"/>
        <end position="710"/>
    </location>
</feature>
<name>A0A5Q6RWP1_9ACTN</name>
<feature type="compositionally biased region" description="Low complexity" evidence="1">
    <location>
        <begin position="621"/>
        <end position="645"/>
    </location>
</feature>
<keyword evidence="2" id="KW-0812">Transmembrane</keyword>
<evidence type="ECO:0000256" key="1">
    <source>
        <dbReference type="SAM" id="MobiDB-lite"/>
    </source>
</evidence>
<feature type="compositionally biased region" description="Pro residues" evidence="1">
    <location>
        <begin position="309"/>
        <end position="324"/>
    </location>
</feature>
<evidence type="ECO:0000313" key="5">
    <source>
        <dbReference type="Proteomes" id="UP000307768"/>
    </source>
</evidence>
<feature type="compositionally biased region" description="Basic and acidic residues" evidence="1">
    <location>
        <begin position="604"/>
        <end position="614"/>
    </location>
</feature>
<evidence type="ECO:0000256" key="2">
    <source>
        <dbReference type="SAM" id="Phobius"/>
    </source>
</evidence>
<evidence type="ECO:0000313" key="4">
    <source>
        <dbReference type="EMBL" id="KAA1422410.1"/>
    </source>
</evidence>
<dbReference type="EMBL" id="VDFQ02000004">
    <property type="protein sequence ID" value="KAA1422410.1"/>
    <property type="molecule type" value="Genomic_DNA"/>
</dbReference>
<reference evidence="4 5" key="1">
    <citation type="submission" date="2019-09" db="EMBL/GenBank/DDBJ databases">
        <title>Mumia zhuanghuii sp. nov. isolated from the intestinal contents of plateau pika (Ochotona curzoniae) in the Qinghai-Tibet plateau of China.</title>
        <authorList>
            <person name="Tian Z."/>
        </authorList>
    </citation>
    <scope>NUCLEOTIDE SEQUENCE [LARGE SCALE GENOMIC DNA]</scope>
    <source>
        <strain evidence="5">350</strain>
    </source>
</reference>
<evidence type="ECO:0000256" key="3">
    <source>
        <dbReference type="SAM" id="SignalP"/>
    </source>
</evidence>
<feature type="region of interest" description="Disordered" evidence="1">
    <location>
        <begin position="300"/>
        <end position="344"/>
    </location>
</feature>
<dbReference type="Proteomes" id="UP000307768">
    <property type="component" value="Unassembled WGS sequence"/>
</dbReference>
<gene>
    <name evidence="4" type="ORF">FE697_014780</name>
</gene>
<dbReference type="AlphaFoldDB" id="A0A5Q6RWP1"/>
<feature type="signal peptide" evidence="3">
    <location>
        <begin position="1"/>
        <end position="25"/>
    </location>
</feature>
<dbReference type="RefSeq" id="WP_149770361.1">
    <property type="nucleotide sequence ID" value="NZ_VDFQ02000004.1"/>
</dbReference>
<organism evidence="4 5">
    <name type="scientific">Mumia zhuanghuii</name>
    <dbReference type="NCBI Taxonomy" id="2585211"/>
    <lineage>
        <taxon>Bacteria</taxon>
        <taxon>Bacillati</taxon>
        <taxon>Actinomycetota</taxon>
        <taxon>Actinomycetes</taxon>
        <taxon>Propionibacteriales</taxon>
        <taxon>Nocardioidaceae</taxon>
        <taxon>Mumia</taxon>
    </lineage>
</organism>
<keyword evidence="3" id="KW-0732">Signal</keyword>
<accession>A0A5Q6RWP1</accession>
<feature type="compositionally biased region" description="Gly residues" evidence="1">
    <location>
        <begin position="328"/>
        <end position="339"/>
    </location>
</feature>
<dbReference type="OrthoDB" id="7210788at2"/>